<proteinExistence type="predicted"/>
<dbReference type="RefSeq" id="WP_089060806.1">
    <property type="nucleotide sequence ID" value="NZ_CP022315.1"/>
</dbReference>
<sequence>MKIVSIEPTPSPHSMKINVDEHLPDGQTRNYKLNDDLSSAPDYIKELFAIKGVKGLYHVIDFIALERNPRDAWEEILPKVRQVLGSSEDSPEKETTGSPTPDKHFGEIKVFIQMFRGIPVQVKLQDGDDEQRFGLPERFMEATMKASETSDNMLMERKWAEQSPRYGEAKDIGQDVVEELSASYDQERLNELVKRALSDDKTEANQSTVTRKKVTLDMLDNPSWKERYAALDRMDLSVDDLLVLDKALDDEKASIRRLATAYLGMIEQPEVLPLLYKALKDKAVNVRRTAGDCLSDLGFTDAIPDMTATLSDKSRIVRWRAAMFLYEIGDKTAIPALKQAMDDPEFEVRMQVKMALARIEGGEKAQGSIWHQMTQATKQK</sequence>
<protein>
    <submittedName>
        <fullName evidence="3">Virulence factor</fullName>
    </submittedName>
</protein>
<gene>
    <name evidence="3" type="ORF">CFK37_04740</name>
</gene>
<dbReference type="InterPro" id="IPR036498">
    <property type="entry name" value="Nfu/NifU_N_sf"/>
</dbReference>
<dbReference type="Gene3D" id="3.30.1370.70">
    <property type="entry name" value="Scaffold protein Nfu/NifU, N-terminal domain"/>
    <property type="match status" value="1"/>
</dbReference>
<dbReference type="AlphaFoldDB" id="A0A220U0C2"/>
<evidence type="ECO:0000259" key="2">
    <source>
        <dbReference type="SMART" id="SM00932"/>
    </source>
</evidence>
<dbReference type="InterPro" id="IPR025989">
    <property type="entry name" value="Virulence_F_dom"/>
</dbReference>
<dbReference type="PANTHER" id="PTHR12697">
    <property type="entry name" value="PBS LYASE HEAT-LIKE PROTEIN"/>
    <property type="match status" value="1"/>
</dbReference>
<feature type="domain" description="Scaffold protein Nfu/NifU N-terminal" evidence="2">
    <location>
        <begin position="4"/>
        <end position="88"/>
    </location>
</feature>
<dbReference type="Pfam" id="PF13646">
    <property type="entry name" value="HEAT_2"/>
    <property type="match status" value="1"/>
</dbReference>
<evidence type="ECO:0000313" key="4">
    <source>
        <dbReference type="Proteomes" id="UP000198312"/>
    </source>
</evidence>
<feature type="region of interest" description="Disordered" evidence="1">
    <location>
        <begin position="84"/>
        <end position="104"/>
    </location>
</feature>
<dbReference type="SUPFAM" id="SSF110836">
    <property type="entry name" value="Hypothetical protein SAV1430"/>
    <property type="match status" value="1"/>
</dbReference>
<dbReference type="Proteomes" id="UP000198312">
    <property type="component" value="Chromosome"/>
</dbReference>
<keyword evidence="4" id="KW-1185">Reference proteome</keyword>
<dbReference type="InterPro" id="IPR011989">
    <property type="entry name" value="ARM-like"/>
</dbReference>
<name>A0A220U0C2_9BACI</name>
<dbReference type="SMART" id="SM00932">
    <property type="entry name" value="Nfu_N"/>
    <property type="match status" value="1"/>
</dbReference>
<dbReference type="InterPro" id="IPR004155">
    <property type="entry name" value="PBS_lyase_HEAT"/>
</dbReference>
<evidence type="ECO:0000313" key="3">
    <source>
        <dbReference type="EMBL" id="ASK61529.1"/>
    </source>
</evidence>
<organism evidence="3 4">
    <name type="scientific">Virgibacillus phasianinus</name>
    <dbReference type="NCBI Taxonomy" id="2017483"/>
    <lineage>
        <taxon>Bacteria</taxon>
        <taxon>Bacillati</taxon>
        <taxon>Bacillota</taxon>
        <taxon>Bacilli</taxon>
        <taxon>Bacillales</taxon>
        <taxon>Bacillaceae</taxon>
        <taxon>Virgibacillus</taxon>
    </lineage>
</organism>
<dbReference type="Pfam" id="PF13769">
    <property type="entry name" value="Virulence_fact"/>
    <property type="match status" value="1"/>
</dbReference>
<dbReference type="Pfam" id="PF08712">
    <property type="entry name" value="Nfu_N"/>
    <property type="match status" value="1"/>
</dbReference>
<dbReference type="SUPFAM" id="SSF48371">
    <property type="entry name" value="ARM repeat"/>
    <property type="match status" value="1"/>
</dbReference>
<dbReference type="Gene3D" id="1.25.10.10">
    <property type="entry name" value="Leucine-rich Repeat Variant"/>
    <property type="match status" value="1"/>
</dbReference>
<dbReference type="SMART" id="SM00567">
    <property type="entry name" value="EZ_HEAT"/>
    <property type="match status" value="3"/>
</dbReference>
<evidence type="ECO:0000256" key="1">
    <source>
        <dbReference type="SAM" id="MobiDB-lite"/>
    </source>
</evidence>
<feature type="compositionally biased region" description="Basic and acidic residues" evidence="1">
    <location>
        <begin position="90"/>
        <end position="104"/>
    </location>
</feature>
<dbReference type="OrthoDB" id="420201at2"/>
<dbReference type="GO" id="GO:0016491">
    <property type="term" value="F:oxidoreductase activity"/>
    <property type="evidence" value="ECO:0007669"/>
    <property type="project" value="TreeGrafter"/>
</dbReference>
<reference evidence="3 4" key="1">
    <citation type="submission" date="2017-07" db="EMBL/GenBank/DDBJ databases">
        <title>Virgibacillus sp. LM2416.</title>
        <authorList>
            <person name="Tak E.J."/>
            <person name="Bae J.-W."/>
        </authorList>
    </citation>
    <scope>NUCLEOTIDE SEQUENCE [LARGE SCALE GENOMIC DNA]</scope>
    <source>
        <strain evidence="3 4">LM2416</strain>
    </source>
</reference>
<accession>A0A220U0C2</accession>
<dbReference type="PANTHER" id="PTHR12697:SF5">
    <property type="entry name" value="DEOXYHYPUSINE HYDROXYLASE"/>
    <property type="match status" value="1"/>
</dbReference>
<dbReference type="InterPro" id="IPR016024">
    <property type="entry name" value="ARM-type_fold"/>
</dbReference>
<dbReference type="EMBL" id="CP022315">
    <property type="protein sequence ID" value="ASK61529.1"/>
    <property type="molecule type" value="Genomic_DNA"/>
</dbReference>
<dbReference type="KEGG" id="vil:CFK37_04740"/>
<dbReference type="InterPro" id="IPR014824">
    <property type="entry name" value="Nfu/NifU_N"/>
</dbReference>